<dbReference type="EMBL" id="JBHTMC010000024">
    <property type="protein sequence ID" value="MFD1264153.1"/>
    <property type="molecule type" value="Genomic_DNA"/>
</dbReference>
<protein>
    <submittedName>
        <fullName evidence="1">DUF2789 domain-containing protein</fullName>
    </submittedName>
</protein>
<comment type="caution">
    <text evidence="1">The sequence shown here is derived from an EMBL/GenBank/DDBJ whole genome shotgun (WGS) entry which is preliminary data.</text>
</comment>
<reference evidence="2" key="1">
    <citation type="journal article" date="2019" name="Int. J. Syst. Evol. Microbiol.">
        <title>The Global Catalogue of Microorganisms (GCM) 10K type strain sequencing project: providing services to taxonomists for standard genome sequencing and annotation.</title>
        <authorList>
            <consortium name="The Broad Institute Genomics Platform"/>
            <consortium name="The Broad Institute Genome Sequencing Center for Infectious Disease"/>
            <person name="Wu L."/>
            <person name="Ma J."/>
        </authorList>
    </citation>
    <scope>NUCLEOTIDE SEQUENCE [LARGE SCALE GENOMIC DNA]</scope>
    <source>
        <strain evidence="2">CCUG 48884</strain>
    </source>
</reference>
<sequence>MLATGFNEKEFTMETGIHAFRDLFAQLGLPNSDAEIADFIRAHSPLPDFVKLADAPCWTQSQAAFLRDELAEDADWAEVIDQLSAALRRT</sequence>
<evidence type="ECO:0000313" key="1">
    <source>
        <dbReference type="EMBL" id="MFD1264153.1"/>
    </source>
</evidence>
<dbReference type="Pfam" id="PF10982">
    <property type="entry name" value="DUF2789"/>
    <property type="match status" value="1"/>
</dbReference>
<accession>A0ABW3WHB7</accession>
<dbReference type="Gene3D" id="1.10.10.1130">
    <property type="entry name" value="Uncharacterised protein PF10982, DUF2789"/>
    <property type="match status" value="1"/>
</dbReference>
<gene>
    <name evidence="1" type="ORF">ACFQ4M_11210</name>
</gene>
<dbReference type="InterPro" id="IPR038086">
    <property type="entry name" value="DUF2789_sf"/>
</dbReference>
<keyword evidence="2" id="KW-1185">Reference proteome</keyword>
<name>A0ABW3WHB7_9RHOO</name>
<organism evidence="1 2">
    <name type="scientific">Thauera mechernichensis</name>
    <dbReference type="NCBI Taxonomy" id="82788"/>
    <lineage>
        <taxon>Bacteria</taxon>
        <taxon>Pseudomonadati</taxon>
        <taxon>Pseudomonadota</taxon>
        <taxon>Betaproteobacteria</taxon>
        <taxon>Rhodocyclales</taxon>
        <taxon>Zoogloeaceae</taxon>
        <taxon>Thauera</taxon>
    </lineage>
</organism>
<proteinExistence type="predicted"/>
<dbReference type="InterPro" id="IPR021250">
    <property type="entry name" value="DUF2789"/>
</dbReference>
<dbReference type="RefSeq" id="WP_386041218.1">
    <property type="nucleotide sequence ID" value="NZ_JBHTMC010000024.1"/>
</dbReference>
<dbReference type="Proteomes" id="UP001597158">
    <property type="component" value="Unassembled WGS sequence"/>
</dbReference>
<evidence type="ECO:0000313" key="2">
    <source>
        <dbReference type="Proteomes" id="UP001597158"/>
    </source>
</evidence>